<dbReference type="EMBL" id="JAHRIO010050818">
    <property type="protein sequence ID" value="MEQ2174941.1"/>
    <property type="molecule type" value="Genomic_DNA"/>
</dbReference>
<keyword evidence="2" id="KW-1185">Reference proteome</keyword>
<comment type="caution">
    <text evidence="1">The sequence shown here is derived from an EMBL/GenBank/DDBJ whole genome shotgun (WGS) entry which is preliminary data.</text>
</comment>
<sequence>MIEHIPVSALQAALQMLDVILGPMLQFLFGQSLFLKQFCRLVPDEQRCDPKGGSKDDLYAPLMKCFVETGWAVNILIQMSQRKPQFTSIKITQNKNRSIEGQKL</sequence>
<protein>
    <submittedName>
        <fullName evidence="1">Uncharacterized protein</fullName>
    </submittedName>
</protein>
<gene>
    <name evidence="1" type="ORF">GOODEAATRI_012894</name>
</gene>
<dbReference type="Proteomes" id="UP001476798">
    <property type="component" value="Unassembled WGS sequence"/>
</dbReference>
<name>A0ABV0NVC6_9TELE</name>
<evidence type="ECO:0000313" key="2">
    <source>
        <dbReference type="Proteomes" id="UP001476798"/>
    </source>
</evidence>
<organism evidence="1 2">
    <name type="scientific">Goodea atripinnis</name>
    <dbReference type="NCBI Taxonomy" id="208336"/>
    <lineage>
        <taxon>Eukaryota</taxon>
        <taxon>Metazoa</taxon>
        <taxon>Chordata</taxon>
        <taxon>Craniata</taxon>
        <taxon>Vertebrata</taxon>
        <taxon>Euteleostomi</taxon>
        <taxon>Actinopterygii</taxon>
        <taxon>Neopterygii</taxon>
        <taxon>Teleostei</taxon>
        <taxon>Neoteleostei</taxon>
        <taxon>Acanthomorphata</taxon>
        <taxon>Ovalentaria</taxon>
        <taxon>Atherinomorphae</taxon>
        <taxon>Cyprinodontiformes</taxon>
        <taxon>Goodeidae</taxon>
        <taxon>Goodea</taxon>
    </lineage>
</organism>
<proteinExistence type="predicted"/>
<evidence type="ECO:0000313" key="1">
    <source>
        <dbReference type="EMBL" id="MEQ2174941.1"/>
    </source>
</evidence>
<reference evidence="1 2" key="1">
    <citation type="submission" date="2021-06" db="EMBL/GenBank/DDBJ databases">
        <authorList>
            <person name="Palmer J.M."/>
        </authorList>
    </citation>
    <scope>NUCLEOTIDE SEQUENCE [LARGE SCALE GENOMIC DNA]</scope>
    <source>
        <strain evidence="1 2">GA_2019</strain>
        <tissue evidence="1">Muscle</tissue>
    </source>
</reference>
<accession>A0ABV0NVC6</accession>